<reference evidence="2" key="1">
    <citation type="submission" date="2021-11" db="EMBL/GenBank/DDBJ databases">
        <authorList>
            <consortium name="Genoscope - CEA"/>
            <person name="William W."/>
        </authorList>
    </citation>
    <scope>NUCLEOTIDE SEQUENCE</scope>
</reference>
<evidence type="ECO:0000256" key="1">
    <source>
        <dbReference type="SAM" id="MobiDB-lite"/>
    </source>
</evidence>
<comment type="caution">
    <text evidence="2">The sequence shown here is derived from an EMBL/GenBank/DDBJ whole genome shotgun (WGS) entry which is preliminary data.</text>
</comment>
<protein>
    <submittedName>
        <fullName evidence="2">Uncharacterized protein</fullName>
    </submittedName>
</protein>
<dbReference type="Proteomes" id="UP000789595">
    <property type="component" value="Unassembled WGS sequence"/>
</dbReference>
<organism evidence="2 3">
    <name type="scientific">Pelagomonas calceolata</name>
    <dbReference type="NCBI Taxonomy" id="35677"/>
    <lineage>
        <taxon>Eukaryota</taxon>
        <taxon>Sar</taxon>
        <taxon>Stramenopiles</taxon>
        <taxon>Ochrophyta</taxon>
        <taxon>Pelagophyceae</taxon>
        <taxon>Pelagomonadales</taxon>
        <taxon>Pelagomonadaceae</taxon>
        <taxon>Pelagomonas</taxon>
    </lineage>
</organism>
<keyword evidence="3" id="KW-1185">Reference proteome</keyword>
<name>A0A8J2SRG4_9STRA</name>
<feature type="compositionally biased region" description="Basic and acidic residues" evidence="1">
    <location>
        <begin position="409"/>
        <end position="419"/>
    </location>
</feature>
<feature type="region of interest" description="Disordered" evidence="1">
    <location>
        <begin position="388"/>
        <end position="419"/>
    </location>
</feature>
<feature type="compositionally biased region" description="Low complexity" evidence="1">
    <location>
        <begin position="267"/>
        <end position="281"/>
    </location>
</feature>
<evidence type="ECO:0000313" key="3">
    <source>
        <dbReference type="Proteomes" id="UP000789595"/>
    </source>
</evidence>
<gene>
    <name evidence="2" type="ORF">PECAL_3P21420</name>
</gene>
<feature type="compositionally biased region" description="Basic and acidic residues" evidence="1">
    <location>
        <begin position="313"/>
        <end position="354"/>
    </location>
</feature>
<dbReference type="EMBL" id="CAKKNE010000003">
    <property type="protein sequence ID" value="CAH0372162.1"/>
    <property type="molecule type" value="Genomic_DNA"/>
</dbReference>
<sequence>MPLVGGGLLQPYADVQYIDKSDRFRIERRKIRPPKKVQYGVIKPRVYYTSVEQTDHAELEIVSLVVRRSALLQKISEYRDAEAERRPWSKVEALKTLIALRSITLTIVAAVRSWRVSVGERAFLHRGENLLLVLRDDMRDLELLDPPIQFGFDIGRRNPFCLPLITHRAPPPIGGKRLLKRDEEAIARQLAHISHDERAQILVEHEYLQREEKRDLRQNKQMDRNRPWAFDRWDADRGWMPAPPLPSPTKRLRARPEQPPVERLSPARRGAAAASRKQGAKTPKQRPVSQETPRSRRARLDEEKARRAAVARSGRDAEKQRVKRDEDRARKDAVTRSRAEATEERARKKAEAEQLRGAVKRGKKLEPLVVDDAASYVSFDESVGTFAGGPSLDALSASPGQHTVGTLRTFDDSSRHSYK</sequence>
<feature type="region of interest" description="Disordered" evidence="1">
    <location>
        <begin position="235"/>
        <end position="365"/>
    </location>
</feature>
<proteinExistence type="predicted"/>
<dbReference type="AlphaFoldDB" id="A0A8J2SRG4"/>
<evidence type="ECO:0000313" key="2">
    <source>
        <dbReference type="EMBL" id="CAH0372162.1"/>
    </source>
</evidence>
<accession>A0A8J2SRG4</accession>